<keyword evidence="3" id="KW-1185">Reference proteome</keyword>
<protein>
    <submittedName>
        <fullName evidence="2">Uncharacterized protein</fullName>
    </submittedName>
</protein>
<feature type="region of interest" description="Disordered" evidence="1">
    <location>
        <begin position="253"/>
        <end position="288"/>
    </location>
</feature>
<dbReference type="EMBL" id="MU842831">
    <property type="protein sequence ID" value="KAK2032401.1"/>
    <property type="molecule type" value="Genomic_DNA"/>
</dbReference>
<organism evidence="2 3">
    <name type="scientific">Colletotrichum zoysiae</name>
    <dbReference type="NCBI Taxonomy" id="1216348"/>
    <lineage>
        <taxon>Eukaryota</taxon>
        <taxon>Fungi</taxon>
        <taxon>Dikarya</taxon>
        <taxon>Ascomycota</taxon>
        <taxon>Pezizomycotina</taxon>
        <taxon>Sordariomycetes</taxon>
        <taxon>Hypocreomycetidae</taxon>
        <taxon>Glomerellales</taxon>
        <taxon>Glomerellaceae</taxon>
        <taxon>Colletotrichum</taxon>
        <taxon>Colletotrichum graminicola species complex</taxon>
    </lineage>
</organism>
<evidence type="ECO:0000256" key="1">
    <source>
        <dbReference type="SAM" id="MobiDB-lite"/>
    </source>
</evidence>
<feature type="compositionally biased region" description="Low complexity" evidence="1">
    <location>
        <begin position="377"/>
        <end position="389"/>
    </location>
</feature>
<evidence type="ECO:0000313" key="3">
    <source>
        <dbReference type="Proteomes" id="UP001232148"/>
    </source>
</evidence>
<evidence type="ECO:0000313" key="2">
    <source>
        <dbReference type="EMBL" id="KAK2032401.1"/>
    </source>
</evidence>
<name>A0AAD9HNK1_9PEZI</name>
<proteinExistence type="predicted"/>
<dbReference type="Proteomes" id="UP001232148">
    <property type="component" value="Unassembled WGS sequence"/>
</dbReference>
<accession>A0AAD9HNK1</accession>
<reference evidence="2" key="1">
    <citation type="submission" date="2021-06" db="EMBL/GenBank/DDBJ databases">
        <title>Comparative genomics, transcriptomics and evolutionary studies reveal genomic signatures of adaptation to plant cell wall in hemibiotrophic fungi.</title>
        <authorList>
            <consortium name="DOE Joint Genome Institute"/>
            <person name="Baroncelli R."/>
            <person name="Diaz J.F."/>
            <person name="Benocci T."/>
            <person name="Peng M."/>
            <person name="Battaglia E."/>
            <person name="Haridas S."/>
            <person name="Andreopoulos W."/>
            <person name="Labutti K."/>
            <person name="Pangilinan J."/>
            <person name="Floch G.L."/>
            <person name="Makela M.R."/>
            <person name="Henrissat B."/>
            <person name="Grigoriev I.V."/>
            <person name="Crouch J.A."/>
            <person name="De Vries R.P."/>
            <person name="Sukno S.A."/>
            <person name="Thon M.R."/>
        </authorList>
    </citation>
    <scope>NUCLEOTIDE SEQUENCE</scope>
    <source>
        <strain evidence="2">MAFF235873</strain>
    </source>
</reference>
<gene>
    <name evidence="2" type="ORF">LX32DRAFT_582961</name>
</gene>
<feature type="region of interest" description="Disordered" evidence="1">
    <location>
        <begin position="367"/>
        <end position="405"/>
    </location>
</feature>
<dbReference type="AlphaFoldDB" id="A0AAD9HNK1"/>
<comment type="caution">
    <text evidence="2">The sequence shown here is derived from an EMBL/GenBank/DDBJ whole genome shotgun (WGS) entry which is preliminary data.</text>
</comment>
<sequence>MSTASMPGSEVDILGMHPAEFYRLLQKDVEHELERRFPQYIDDESLLDIYTKWLVFQIPYLGHHSHEDSSETIRRGCDYLSSRNYNKGVVLSAFSRHKGRYIRDYPEVSTTHKTPLRRLRIPVAIRNLSNLAVVLIRTALFRTTLIRTLVAMTYTAQMICIVPAQPVAPTYRFTVMNQIVRRLQKERRDVSLHTMTMTHGITNLQIAVTDCIVAIHRVAGMNHATASRRLVPTDHAKSLVRIILTVRSVGRKRSDGRLSPWDDIYPPPKKSRQQDALEGSLPWDDSVEPRMNKQRDFADSSTAKQVISTAYEHAPKVNSKKAVPSLGVPKTAGEPTDAEWEQARMEADAFLETLGRELIECPELEASAGLRDEGDSDSSIYYSLSPVSSAGQHHPPTNSASGDGEDVFMADVFDDITESTRSMSCGIDEDEPCPDPGIIPFKTLKSLQRDPPYDSDVLNLFRRKKDSHVYINVGRRINAVDLYADTEEERATAGMSNLAV</sequence>